<dbReference type="InterPro" id="IPR037027">
    <property type="entry name" value="YqgF/RNaseH-like_dom_sf"/>
</dbReference>
<dbReference type="InterPro" id="IPR012337">
    <property type="entry name" value="RNaseH-like_sf"/>
</dbReference>
<dbReference type="PANTHER" id="PTHR33317">
    <property type="entry name" value="POLYNUCLEOTIDYL TRANSFERASE, RIBONUCLEASE H-LIKE SUPERFAMILY PROTEIN"/>
    <property type="match status" value="1"/>
</dbReference>
<accession>A0A963YU37</accession>
<keyword evidence="3 5" id="KW-0540">Nuclease</keyword>
<dbReference type="CDD" id="cd16964">
    <property type="entry name" value="YqgF"/>
    <property type="match status" value="1"/>
</dbReference>
<evidence type="ECO:0000256" key="5">
    <source>
        <dbReference type="HAMAP-Rule" id="MF_00651"/>
    </source>
</evidence>
<dbReference type="SMART" id="SM00732">
    <property type="entry name" value="YqgFc"/>
    <property type="match status" value="1"/>
</dbReference>
<keyword evidence="4 5" id="KW-0378">Hydrolase</keyword>
<feature type="domain" description="YqgF/RNase H-like" evidence="6">
    <location>
        <begin position="17"/>
        <end position="117"/>
    </location>
</feature>
<keyword evidence="2 5" id="KW-0690">Ribosome biogenesis</keyword>
<dbReference type="GO" id="GO:0004518">
    <property type="term" value="F:nuclease activity"/>
    <property type="evidence" value="ECO:0007669"/>
    <property type="project" value="UniProtKB-KW"/>
</dbReference>
<evidence type="ECO:0000259" key="6">
    <source>
        <dbReference type="SMART" id="SM00732"/>
    </source>
</evidence>
<dbReference type="NCBIfam" id="TIGR00250">
    <property type="entry name" value="RNAse_H_YqgF"/>
    <property type="match status" value="1"/>
</dbReference>
<evidence type="ECO:0000256" key="3">
    <source>
        <dbReference type="ARBA" id="ARBA00022722"/>
    </source>
</evidence>
<comment type="subcellular location">
    <subcellularLocation>
        <location evidence="5">Cytoplasm</location>
    </subcellularLocation>
</comment>
<evidence type="ECO:0000256" key="4">
    <source>
        <dbReference type="ARBA" id="ARBA00022801"/>
    </source>
</evidence>
<dbReference type="PANTHER" id="PTHR33317:SF4">
    <property type="entry name" value="POLYNUCLEOTIDYL TRANSFERASE, RIBONUCLEASE H-LIKE SUPERFAMILY PROTEIN"/>
    <property type="match status" value="1"/>
</dbReference>
<evidence type="ECO:0000256" key="2">
    <source>
        <dbReference type="ARBA" id="ARBA00022517"/>
    </source>
</evidence>
<dbReference type="HAMAP" id="MF_00651">
    <property type="entry name" value="Nuclease_YqgF"/>
    <property type="match status" value="1"/>
</dbReference>
<reference evidence="7" key="2">
    <citation type="submission" date="2021-01" db="EMBL/GenBank/DDBJ databases">
        <authorList>
            <person name="Mieszkin S."/>
            <person name="Pouder E."/>
            <person name="Alain K."/>
        </authorList>
    </citation>
    <scope>NUCLEOTIDE SEQUENCE</scope>
    <source>
        <strain evidence="7">HW T2.11</strain>
    </source>
</reference>
<dbReference type="Proteomes" id="UP000708298">
    <property type="component" value="Unassembled WGS sequence"/>
</dbReference>
<dbReference type="Pfam" id="PF03652">
    <property type="entry name" value="RuvX"/>
    <property type="match status" value="1"/>
</dbReference>
<sequence length="153" mass="16457">MTVINFEDLCAGLAQDERLIGLDPGSKTIGVALSDVRLKVASPFGSITRGKLSGIVEQLGRIIIREEVGGLVIGLPLGEDGRMGRAAQAARDWAWSISDALGLPAALWDETLTTAETHDVLIHELDMSRKRRAQVIDRMAAARILQAALDSRS</sequence>
<dbReference type="Gene3D" id="3.30.420.140">
    <property type="entry name" value="YqgF/RNase H-like domain"/>
    <property type="match status" value="1"/>
</dbReference>
<dbReference type="EMBL" id="JAESVB010000007">
    <property type="protein sequence ID" value="MCB8876582.1"/>
    <property type="molecule type" value="Genomic_DNA"/>
</dbReference>
<dbReference type="EC" id="3.1.-.-" evidence="5"/>
<evidence type="ECO:0000313" key="8">
    <source>
        <dbReference type="Proteomes" id="UP000708298"/>
    </source>
</evidence>
<keyword evidence="8" id="KW-1185">Reference proteome</keyword>
<reference evidence="7" key="1">
    <citation type="journal article" date="2021" name="Microorganisms">
        <title>Acidisoma silvae sp. nov. and Acidisomacellulosilytica sp. nov., Two Acidophilic Bacteria Isolated from Decaying Wood, Hydrolyzing Cellulose and Producing Poly-3-hydroxybutyrate.</title>
        <authorList>
            <person name="Mieszkin S."/>
            <person name="Pouder E."/>
            <person name="Uroz S."/>
            <person name="Simon-Colin C."/>
            <person name="Alain K."/>
        </authorList>
    </citation>
    <scope>NUCLEOTIDE SEQUENCE</scope>
    <source>
        <strain evidence="7">HW T2.11</strain>
    </source>
</reference>
<keyword evidence="1 5" id="KW-0963">Cytoplasm</keyword>
<dbReference type="RefSeq" id="WP_227322243.1">
    <property type="nucleotide sequence ID" value="NZ_JAESVB010000007.1"/>
</dbReference>
<proteinExistence type="inferred from homology"/>
<protein>
    <recommendedName>
        <fullName evidence="5">Putative pre-16S rRNA nuclease</fullName>
        <ecNumber evidence="5">3.1.-.-</ecNumber>
    </recommendedName>
</protein>
<gene>
    <name evidence="7" type="primary">ruvX</name>
    <name evidence="7" type="ORF">ASILVAE211_15415</name>
</gene>
<comment type="similarity">
    <text evidence="5">Belongs to the YqgF HJR family.</text>
</comment>
<comment type="caution">
    <text evidence="7">The sequence shown here is derived from an EMBL/GenBank/DDBJ whole genome shotgun (WGS) entry which is preliminary data.</text>
</comment>
<dbReference type="AlphaFoldDB" id="A0A963YU37"/>
<dbReference type="GO" id="GO:0016788">
    <property type="term" value="F:hydrolase activity, acting on ester bonds"/>
    <property type="evidence" value="ECO:0007669"/>
    <property type="project" value="UniProtKB-UniRule"/>
</dbReference>
<dbReference type="SUPFAM" id="SSF53098">
    <property type="entry name" value="Ribonuclease H-like"/>
    <property type="match status" value="1"/>
</dbReference>
<dbReference type="GO" id="GO:0005737">
    <property type="term" value="C:cytoplasm"/>
    <property type="evidence" value="ECO:0007669"/>
    <property type="project" value="UniProtKB-SubCell"/>
</dbReference>
<name>A0A963YU37_9PROT</name>
<dbReference type="InterPro" id="IPR005227">
    <property type="entry name" value="YqgF"/>
</dbReference>
<dbReference type="InterPro" id="IPR006641">
    <property type="entry name" value="YqgF/RNaseH-like_dom"/>
</dbReference>
<organism evidence="7 8">
    <name type="scientific">Acidisoma silvae</name>
    <dbReference type="NCBI Taxonomy" id="2802396"/>
    <lineage>
        <taxon>Bacteria</taxon>
        <taxon>Pseudomonadati</taxon>
        <taxon>Pseudomonadota</taxon>
        <taxon>Alphaproteobacteria</taxon>
        <taxon>Acetobacterales</taxon>
        <taxon>Acidocellaceae</taxon>
        <taxon>Acidisoma</taxon>
    </lineage>
</organism>
<evidence type="ECO:0000256" key="1">
    <source>
        <dbReference type="ARBA" id="ARBA00022490"/>
    </source>
</evidence>
<dbReference type="GO" id="GO:0000967">
    <property type="term" value="P:rRNA 5'-end processing"/>
    <property type="evidence" value="ECO:0007669"/>
    <property type="project" value="UniProtKB-UniRule"/>
</dbReference>
<comment type="function">
    <text evidence="5">Could be a nuclease involved in processing of the 5'-end of pre-16S rRNA.</text>
</comment>
<evidence type="ECO:0000313" key="7">
    <source>
        <dbReference type="EMBL" id="MCB8876582.1"/>
    </source>
</evidence>